<dbReference type="Proteomes" id="UP000299102">
    <property type="component" value="Unassembled WGS sequence"/>
</dbReference>
<dbReference type="EMBL" id="BGZK01001072">
    <property type="protein sequence ID" value="GBP70381.1"/>
    <property type="molecule type" value="Genomic_DNA"/>
</dbReference>
<evidence type="ECO:0000313" key="2">
    <source>
        <dbReference type="Proteomes" id="UP000299102"/>
    </source>
</evidence>
<evidence type="ECO:0000313" key="1">
    <source>
        <dbReference type="EMBL" id="GBP70381.1"/>
    </source>
</evidence>
<comment type="caution">
    <text evidence="1">The sequence shown here is derived from an EMBL/GenBank/DDBJ whole genome shotgun (WGS) entry which is preliminary data.</text>
</comment>
<gene>
    <name evidence="1" type="ORF">EVAR_45648_1</name>
</gene>
<dbReference type="AlphaFoldDB" id="A0A4C1Y2E0"/>
<organism evidence="1 2">
    <name type="scientific">Eumeta variegata</name>
    <name type="common">Bagworm moth</name>
    <name type="synonym">Eumeta japonica</name>
    <dbReference type="NCBI Taxonomy" id="151549"/>
    <lineage>
        <taxon>Eukaryota</taxon>
        <taxon>Metazoa</taxon>
        <taxon>Ecdysozoa</taxon>
        <taxon>Arthropoda</taxon>
        <taxon>Hexapoda</taxon>
        <taxon>Insecta</taxon>
        <taxon>Pterygota</taxon>
        <taxon>Neoptera</taxon>
        <taxon>Endopterygota</taxon>
        <taxon>Lepidoptera</taxon>
        <taxon>Glossata</taxon>
        <taxon>Ditrysia</taxon>
        <taxon>Tineoidea</taxon>
        <taxon>Psychidae</taxon>
        <taxon>Oiketicinae</taxon>
        <taxon>Eumeta</taxon>
    </lineage>
</organism>
<name>A0A4C1Y2E0_EUMVA</name>
<reference evidence="1 2" key="1">
    <citation type="journal article" date="2019" name="Commun. Biol.">
        <title>The bagworm genome reveals a unique fibroin gene that provides high tensile strength.</title>
        <authorList>
            <person name="Kono N."/>
            <person name="Nakamura H."/>
            <person name="Ohtoshi R."/>
            <person name="Tomita M."/>
            <person name="Numata K."/>
            <person name="Arakawa K."/>
        </authorList>
    </citation>
    <scope>NUCLEOTIDE SEQUENCE [LARGE SCALE GENOMIC DNA]</scope>
</reference>
<proteinExistence type="predicted"/>
<accession>A0A4C1Y2E0</accession>
<keyword evidence="2" id="KW-1185">Reference proteome</keyword>
<sequence length="203" mass="23732">MAAFDRSRKENVLATKNLFEVNAQITYEEIQHTLRIGKDSQHEILQGRIRVKSTVSCRLHHNLRQPEKNFLMECCDDTIAKQLDIYELNDVLFTLKDKLLRLGLDRDYVDFHGIISLKGRKEFMTAIKIRDFQFRVFRSTASAMLDFIYFADLYMTFVICAIRRLQVAAHHVERQLVLRALQTLPAGRLVTLDCIARSDEERP</sequence>
<protein>
    <submittedName>
        <fullName evidence="1">Uncharacterized protein</fullName>
    </submittedName>
</protein>